<reference evidence="2 3" key="1">
    <citation type="journal article" date="2019" name="Nat. Commun.">
        <title>A new type of DNA phosphorothioation-based antiviral system in archaea.</title>
        <authorList>
            <person name="Xiong L."/>
            <person name="Liu S."/>
            <person name="Chen S."/>
            <person name="Xiao Y."/>
            <person name="Zhu B."/>
            <person name="Gao Y."/>
            <person name="Zhang Y."/>
            <person name="Chen B."/>
            <person name="Luo J."/>
            <person name="Deng Z."/>
            <person name="Chen X."/>
            <person name="Wang L."/>
            <person name="Chen S."/>
        </authorList>
    </citation>
    <scope>NUCLEOTIDE SEQUENCE [LARGE SCALE GENOMIC DNA]</scope>
    <source>
        <strain evidence="2 3">JCM 10635</strain>
        <plasmid evidence="2 3">unnamed4</plasmid>
    </source>
</reference>
<dbReference type="GeneID" id="39853780"/>
<gene>
    <name evidence="2" type="ORF">DV706_21085</name>
</gene>
<proteinExistence type="predicted"/>
<geneLocation type="plasmid" evidence="2 3">
    <name>unnamed4</name>
</geneLocation>
<organism evidence="2 3">
    <name type="scientific">Natronorubrum bangense</name>
    <dbReference type="NCBI Taxonomy" id="61858"/>
    <lineage>
        <taxon>Archaea</taxon>
        <taxon>Methanobacteriati</taxon>
        <taxon>Methanobacteriota</taxon>
        <taxon>Stenosarchaea group</taxon>
        <taxon>Halobacteria</taxon>
        <taxon>Halobacteriales</taxon>
        <taxon>Natrialbaceae</taxon>
        <taxon>Natronorubrum</taxon>
    </lineage>
</organism>
<feature type="domain" description="Cupin type-2" evidence="1">
    <location>
        <begin position="37"/>
        <end position="99"/>
    </location>
</feature>
<evidence type="ECO:0000313" key="3">
    <source>
        <dbReference type="Proteomes" id="UP000296822"/>
    </source>
</evidence>
<dbReference type="EMBL" id="CP031309">
    <property type="protein sequence ID" value="QCC57022.1"/>
    <property type="molecule type" value="Genomic_DNA"/>
</dbReference>
<dbReference type="KEGG" id="nbg:DV706_21085"/>
<name>A0A4D6HV63_9EURY</name>
<protein>
    <submittedName>
        <fullName evidence="2">Cupin domain-containing protein</fullName>
    </submittedName>
</protein>
<sequence length="116" mass="12817">MTCVSITETINDLEPDALQHRDVLDAGPITVEVGKYPADTAAPKNPHNEVELYYVLSGSGKMRIGDETYDIEAGDLVHVEPALEHDFFKITEDITVLIMLGPTINPTSYSIREKDT</sequence>
<dbReference type="InterPro" id="IPR014710">
    <property type="entry name" value="RmlC-like_jellyroll"/>
</dbReference>
<dbReference type="Gene3D" id="2.60.120.10">
    <property type="entry name" value="Jelly Rolls"/>
    <property type="match status" value="1"/>
</dbReference>
<evidence type="ECO:0000259" key="1">
    <source>
        <dbReference type="Pfam" id="PF07883"/>
    </source>
</evidence>
<dbReference type="Pfam" id="PF07883">
    <property type="entry name" value="Cupin_2"/>
    <property type="match status" value="1"/>
</dbReference>
<dbReference type="InterPro" id="IPR013096">
    <property type="entry name" value="Cupin_2"/>
</dbReference>
<evidence type="ECO:0000313" key="2">
    <source>
        <dbReference type="EMBL" id="QCC57022.1"/>
    </source>
</evidence>
<accession>A0A4D6HV63</accession>
<dbReference type="SUPFAM" id="SSF51182">
    <property type="entry name" value="RmlC-like cupins"/>
    <property type="match status" value="1"/>
</dbReference>
<dbReference type="RefSeq" id="WP_006065855.1">
    <property type="nucleotide sequence ID" value="NZ_CP031309.1"/>
</dbReference>
<dbReference type="AlphaFoldDB" id="A0A4D6HV63"/>
<dbReference type="InterPro" id="IPR011051">
    <property type="entry name" value="RmlC_Cupin_sf"/>
</dbReference>
<keyword evidence="2" id="KW-0614">Plasmid</keyword>
<dbReference type="Proteomes" id="UP000296822">
    <property type="component" value="Plasmid unnamed4"/>
</dbReference>